<dbReference type="GO" id="GO:0044550">
    <property type="term" value="P:secondary metabolite biosynthetic process"/>
    <property type="evidence" value="ECO:0007669"/>
    <property type="project" value="UniProtKB-ARBA"/>
</dbReference>
<accession>A0AAP0KMK1</accession>
<evidence type="ECO:0000313" key="13">
    <source>
        <dbReference type="Proteomes" id="UP001417504"/>
    </source>
</evidence>
<evidence type="ECO:0000313" key="12">
    <source>
        <dbReference type="EMBL" id="KAK9155323.1"/>
    </source>
</evidence>
<reference evidence="12 13" key="1">
    <citation type="submission" date="2024-01" db="EMBL/GenBank/DDBJ databases">
        <title>Genome assemblies of Stephania.</title>
        <authorList>
            <person name="Yang L."/>
        </authorList>
    </citation>
    <scope>NUCLEOTIDE SEQUENCE [LARGE SCALE GENOMIC DNA]</scope>
    <source>
        <strain evidence="12">QJT</strain>
        <tissue evidence="12">Leaf</tissue>
    </source>
</reference>
<keyword evidence="7" id="KW-1133">Transmembrane helix</keyword>
<dbReference type="GO" id="GO:0005506">
    <property type="term" value="F:iron ion binding"/>
    <property type="evidence" value="ECO:0007669"/>
    <property type="project" value="InterPro"/>
</dbReference>
<evidence type="ECO:0008006" key="14">
    <source>
        <dbReference type="Google" id="ProtNLM"/>
    </source>
</evidence>
<comment type="subcellular location">
    <subcellularLocation>
        <location evidence="2">Membrane</location>
        <topology evidence="2">Single-pass membrane protein</topology>
    </subcellularLocation>
</comment>
<dbReference type="GO" id="GO:0004497">
    <property type="term" value="F:monooxygenase activity"/>
    <property type="evidence" value="ECO:0007669"/>
    <property type="project" value="UniProtKB-KW"/>
</dbReference>
<dbReference type="PANTHER" id="PTHR47953">
    <property type="entry name" value="OS08G0105600 PROTEIN"/>
    <property type="match status" value="1"/>
</dbReference>
<dbReference type="AlphaFoldDB" id="A0AAP0KMK1"/>
<evidence type="ECO:0000256" key="10">
    <source>
        <dbReference type="ARBA" id="ARBA00023033"/>
    </source>
</evidence>
<dbReference type="Pfam" id="PF00067">
    <property type="entry name" value="p450"/>
    <property type="match status" value="1"/>
</dbReference>
<proteinExistence type="inferred from homology"/>
<evidence type="ECO:0000256" key="2">
    <source>
        <dbReference type="ARBA" id="ARBA00004167"/>
    </source>
</evidence>
<keyword evidence="6" id="KW-0479">Metal-binding</keyword>
<evidence type="ECO:0000256" key="3">
    <source>
        <dbReference type="ARBA" id="ARBA00010617"/>
    </source>
</evidence>
<keyword evidence="11" id="KW-0472">Membrane</keyword>
<protein>
    <recommendedName>
        <fullName evidence="14">Cytochrome P450</fullName>
    </recommendedName>
</protein>
<evidence type="ECO:0000256" key="7">
    <source>
        <dbReference type="ARBA" id="ARBA00022989"/>
    </source>
</evidence>
<evidence type="ECO:0000256" key="6">
    <source>
        <dbReference type="ARBA" id="ARBA00022723"/>
    </source>
</evidence>
<evidence type="ECO:0000256" key="8">
    <source>
        <dbReference type="ARBA" id="ARBA00023002"/>
    </source>
</evidence>
<evidence type="ECO:0000256" key="4">
    <source>
        <dbReference type="ARBA" id="ARBA00022617"/>
    </source>
</evidence>
<name>A0AAP0KMK1_9MAGN</name>
<keyword evidence="4" id="KW-0349">Heme</keyword>
<dbReference type="InterPro" id="IPR052306">
    <property type="entry name" value="CYP450_71D"/>
</dbReference>
<evidence type="ECO:0000256" key="9">
    <source>
        <dbReference type="ARBA" id="ARBA00023004"/>
    </source>
</evidence>
<dbReference type="GO" id="GO:0016020">
    <property type="term" value="C:membrane"/>
    <property type="evidence" value="ECO:0007669"/>
    <property type="project" value="UniProtKB-SubCell"/>
</dbReference>
<keyword evidence="10" id="KW-0503">Monooxygenase</keyword>
<dbReference type="InterPro" id="IPR002403">
    <property type="entry name" value="Cyt_P450_E_grp-IV"/>
</dbReference>
<dbReference type="Gene3D" id="1.10.630.10">
    <property type="entry name" value="Cytochrome P450"/>
    <property type="match status" value="1"/>
</dbReference>
<comment type="similarity">
    <text evidence="3">Belongs to the cytochrome P450 family.</text>
</comment>
<keyword evidence="13" id="KW-1185">Reference proteome</keyword>
<comment type="cofactor">
    <cofactor evidence="1">
        <name>heme</name>
        <dbReference type="ChEBI" id="CHEBI:30413"/>
    </cofactor>
</comment>
<dbReference type="InterPro" id="IPR001128">
    <property type="entry name" value="Cyt_P450"/>
</dbReference>
<dbReference type="GO" id="GO:0020037">
    <property type="term" value="F:heme binding"/>
    <property type="evidence" value="ECO:0007669"/>
    <property type="project" value="InterPro"/>
</dbReference>
<gene>
    <name evidence="12" type="ORF">Sjap_002803</name>
</gene>
<comment type="caution">
    <text evidence="12">The sequence shown here is derived from an EMBL/GenBank/DDBJ whole genome shotgun (WGS) entry which is preliminary data.</text>
</comment>
<evidence type="ECO:0000256" key="5">
    <source>
        <dbReference type="ARBA" id="ARBA00022692"/>
    </source>
</evidence>
<evidence type="ECO:0000256" key="11">
    <source>
        <dbReference type="ARBA" id="ARBA00023136"/>
    </source>
</evidence>
<dbReference type="InterPro" id="IPR036396">
    <property type="entry name" value="Cyt_P450_sf"/>
</dbReference>
<dbReference type="EMBL" id="JBBNAE010000001">
    <property type="protein sequence ID" value="KAK9155323.1"/>
    <property type="molecule type" value="Genomic_DNA"/>
</dbReference>
<dbReference type="PANTHER" id="PTHR47953:SF19">
    <property type="entry name" value="OS06G0641600 PROTEIN"/>
    <property type="match status" value="1"/>
</dbReference>
<dbReference type="Proteomes" id="UP001417504">
    <property type="component" value="Unassembled WGS sequence"/>
</dbReference>
<organism evidence="12 13">
    <name type="scientific">Stephania japonica</name>
    <dbReference type="NCBI Taxonomy" id="461633"/>
    <lineage>
        <taxon>Eukaryota</taxon>
        <taxon>Viridiplantae</taxon>
        <taxon>Streptophyta</taxon>
        <taxon>Embryophyta</taxon>
        <taxon>Tracheophyta</taxon>
        <taxon>Spermatophyta</taxon>
        <taxon>Magnoliopsida</taxon>
        <taxon>Ranunculales</taxon>
        <taxon>Menispermaceae</taxon>
        <taxon>Menispermoideae</taxon>
        <taxon>Cissampelideae</taxon>
        <taxon>Stephania</taxon>
    </lineage>
</organism>
<evidence type="ECO:0000256" key="1">
    <source>
        <dbReference type="ARBA" id="ARBA00001971"/>
    </source>
</evidence>
<dbReference type="SUPFAM" id="SSF48264">
    <property type="entry name" value="Cytochrome P450"/>
    <property type="match status" value="1"/>
</dbReference>
<dbReference type="PRINTS" id="PR00465">
    <property type="entry name" value="EP450IV"/>
</dbReference>
<keyword evidence="9" id="KW-0408">Iron</keyword>
<keyword evidence="5" id="KW-0812">Transmembrane</keyword>
<sequence length="144" mass="16771">MKKAQEEIRRVFIGKNNVHQKDLDELKYLESVIKEALRLHHPAPLNSPRERRETCQINGCEIPIKIKVIINAWDIGRDLEHWKNAKTFNLERFDGNFLMASYYHNYDRFEDSYHHGVNGVCGLGHSCRVDGVGHDRAPNPQYTS</sequence>
<keyword evidence="8" id="KW-0560">Oxidoreductase</keyword>
<dbReference type="GO" id="GO:0016705">
    <property type="term" value="F:oxidoreductase activity, acting on paired donors, with incorporation or reduction of molecular oxygen"/>
    <property type="evidence" value="ECO:0007669"/>
    <property type="project" value="InterPro"/>
</dbReference>